<evidence type="ECO:0000256" key="11">
    <source>
        <dbReference type="ARBA" id="ARBA00023317"/>
    </source>
</evidence>
<evidence type="ECO:0000256" key="7">
    <source>
        <dbReference type="ARBA" id="ARBA00022777"/>
    </source>
</evidence>
<keyword evidence="5" id="KW-0479">Metal-binding</keyword>
<dbReference type="Proteomes" id="UP000177652">
    <property type="component" value="Unassembled WGS sequence"/>
</dbReference>
<organism evidence="13 14">
    <name type="scientific">Candidatus Kaiserbacteria bacterium RIFCSPHIGHO2_02_FULL_55_20</name>
    <dbReference type="NCBI Taxonomy" id="1798497"/>
    <lineage>
        <taxon>Bacteria</taxon>
        <taxon>Candidatus Kaiseribacteriota</taxon>
    </lineage>
</organism>
<evidence type="ECO:0000259" key="12">
    <source>
        <dbReference type="Pfam" id="PF00224"/>
    </source>
</evidence>
<dbReference type="EC" id="2.7.1.40" evidence="3"/>
<dbReference type="GO" id="GO:0016301">
    <property type="term" value="F:kinase activity"/>
    <property type="evidence" value="ECO:0007669"/>
    <property type="project" value="UniProtKB-KW"/>
</dbReference>
<dbReference type="GO" id="GO:0030955">
    <property type="term" value="F:potassium ion binding"/>
    <property type="evidence" value="ECO:0007669"/>
    <property type="project" value="InterPro"/>
</dbReference>
<keyword evidence="6" id="KW-0547">Nucleotide-binding</keyword>
<dbReference type="InterPro" id="IPR040442">
    <property type="entry name" value="Pyrv_kinase-like_dom_sf"/>
</dbReference>
<dbReference type="PANTHER" id="PTHR11817">
    <property type="entry name" value="PYRUVATE KINASE"/>
    <property type="match status" value="1"/>
</dbReference>
<dbReference type="GO" id="GO:0000287">
    <property type="term" value="F:magnesium ion binding"/>
    <property type="evidence" value="ECO:0007669"/>
    <property type="project" value="InterPro"/>
</dbReference>
<dbReference type="GO" id="GO:0005524">
    <property type="term" value="F:ATP binding"/>
    <property type="evidence" value="ECO:0007669"/>
    <property type="project" value="UniProtKB-KW"/>
</dbReference>
<dbReference type="SUPFAM" id="SSF51621">
    <property type="entry name" value="Phosphoenolpyruvate/pyruvate domain"/>
    <property type="match status" value="1"/>
</dbReference>
<comment type="caution">
    <text evidence="13">The sequence shown here is derived from an EMBL/GenBank/DDBJ whole genome shotgun (WGS) entry which is preliminary data.</text>
</comment>
<dbReference type="STRING" id="1798497.A3D71_00625"/>
<evidence type="ECO:0000256" key="9">
    <source>
        <dbReference type="ARBA" id="ARBA00022842"/>
    </source>
</evidence>
<accession>A0A1F6DX56</accession>
<evidence type="ECO:0000313" key="13">
    <source>
        <dbReference type="EMBL" id="OGG65860.1"/>
    </source>
</evidence>
<dbReference type="Pfam" id="PF00224">
    <property type="entry name" value="PK"/>
    <property type="match status" value="2"/>
</dbReference>
<evidence type="ECO:0000256" key="8">
    <source>
        <dbReference type="ARBA" id="ARBA00022840"/>
    </source>
</evidence>
<keyword evidence="9" id="KW-0460">Magnesium</keyword>
<dbReference type="UniPathway" id="UPA00109">
    <property type="reaction ID" value="UER00188"/>
</dbReference>
<protein>
    <recommendedName>
        <fullName evidence="3">pyruvate kinase</fullName>
        <ecNumber evidence="3">2.7.1.40</ecNumber>
    </recommendedName>
</protein>
<evidence type="ECO:0000256" key="10">
    <source>
        <dbReference type="ARBA" id="ARBA00023152"/>
    </source>
</evidence>
<feature type="domain" description="Pyruvate kinase barrel" evidence="12">
    <location>
        <begin position="5"/>
        <end position="79"/>
    </location>
</feature>
<reference evidence="13 14" key="1">
    <citation type="journal article" date="2016" name="Nat. Commun.">
        <title>Thousands of microbial genomes shed light on interconnected biogeochemical processes in an aquifer system.</title>
        <authorList>
            <person name="Anantharaman K."/>
            <person name="Brown C.T."/>
            <person name="Hug L.A."/>
            <person name="Sharon I."/>
            <person name="Castelle C.J."/>
            <person name="Probst A.J."/>
            <person name="Thomas B.C."/>
            <person name="Singh A."/>
            <person name="Wilkins M.J."/>
            <person name="Karaoz U."/>
            <person name="Brodie E.L."/>
            <person name="Williams K.H."/>
            <person name="Hubbard S.S."/>
            <person name="Banfield J.F."/>
        </authorList>
    </citation>
    <scope>NUCLEOTIDE SEQUENCE [LARGE SCALE GENOMIC DNA]</scope>
</reference>
<keyword evidence="8" id="KW-0067">ATP-binding</keyword>
<dbReference type="AlphaFoldDB" id="A0A1F6DX56"/>
<evidence type="ECO:0000256" key="6">
    <source>
        <dbReference type="ARBA" id="ARBA00022741"/>
    </source>
</evidence>
<evidence type="ECO:0000256" key="5">
    <source>
        <dbReference type="ARBA" id="ARBA00022723"/>
    </source>
</evidence>
<dbReference type="EMBL" id="MFLK01000029">
    <property type="protein sequence ID" value="OGG65860.1"/>
    <property type="molecule type" value="Genomic_DNA"/>
</dbReference>
<proteinExistence type="inferred from homology"/>
<dbReference type="InterPro" id="IPR015813">
    <property type="entry name" value="Pyrv/PenolPyrv_kinase-like_dom"/>
</dbReference>
<comment type="pathway">
    <text evidence="1">Carbohydrate degradation; glycolysis; pyruvate from D-glyceraldehyde 3-phosphate: step 5/5.</text>
</comment>
<dbReference type="InterPro" id="IPR015793">
    <property type="entry name" value="Pyrv_Knase_brl"/>
</dbReference>
<keyword evidence="4" id="KW-0808">Transferase</keyword>
<evidence type="ECO:0000256" key="1">
    <source>
        <dbReference type="ARBA" id="ARBA00004997"/>
    </source>
</evidence>
<evidence type="ECO:0000256" key="4">
    <source>
        <dbReference type="ARBA" id="ARBA00022679"/>
    </source>
</evidence>
<dbReference type="Gene3D" id="3.20.20.60">
    <property type="entry name" value="Phosphoenolpyruvate-binding domains"/>
    <property type="match status" value="2"/>
</dbReference>
<keyword evidence="7" id="KW-0418">Kinase</keyword>
<keyword evidence="10" id="KW-0324">Glycolysis</keyword>
<sequence>MAASRSQIVATIGPKSGTPEILHGMVRHHMDIMRLNLSWGTHEEHGGYIEALRAVAAETGVRVPIILDLSGPRKQTDTGHHFDAANHHDGQALLTKKDMDDLRFGLSKGVEYVCVSYVGRKEDVEEARSAIRAQGGSARVIAKIERKCAVERADEIIAAADAVMIGRGDLGHEVPIEQIPFIERELIEKCNRAGKPVITATQMMLSMMTNPEPTRAEVTDVAYAIGLGSDAVMLSEETARGAYPAEAVAAMEKIVLEAEAHAPQRKVHLL</sequence>
<gene>
    <name evidence="13" type="ORF">A3D71_00625</name>
</gene>
<evidence type="ECO:0000256" key="2">
    <source>
        <dbReference type="ARBA" id="ARBA00008663"/>
    </source>
</evidence>
<comment type="similarity">
    <text evidence="2">Belongs to the pyruvate kinase family.</text>
</comment>
<name>A0A1F6DX56_9BACT</name>
<evidence type="ECO:0000313" key="14">
    <source>
        <dbReference type="Proteomes" id="UP000177652"/>
    </source>
</evidence>
<dbReference type="InterPro" id="IPR001697">
    <property type="entry name" value="Pyr_Knase"/>
</dbReference>
<dbReference type="GO" id="GO:0004743">
    <property type="term" value="F:pyruvate kinase activity"/>
    <property type="evidence" value="ECO:0007669"/>
    <property type="project" value="UniProtKB-EC"/>
</dbReference>
<keyword evidence="11" id="KW-0670">Pyruvate</keyword>
<feature type="domain" description="Pyruvate kinase barrel" evidence="12">
    <location>
        <begin position="94"/>
        <end position="248"/>
    </location>
</feature>
<evidence type="ECO:0000256" key="3">
    <source>
        <dbReference type="ARBA" id="ARBA00012142"/>
    </source>
</evidence>